<dbReference type="EMBL" id="KB467942">
    <property type="protein sequence ID" value="PCH38480.1"/>
    <property type="molecule type" value="Genomic_DNA"/>
</dbReference>
<dbReference type="AlphaFoldDB" id="A0A2H3J8D4"/>
<dbReference type="STRING" id="742152.A0A2H3J8D4"/>
<organism evidence="2 3">
    <name type="scientific">Wolfiporia cocos (strain MD-104)</name>
    <name type="common">Brown rot fungus</name>
    <dbReference type="NCBI Taxonomy" id="742152"/>
    <lineage>
        <taxon>Eukaryota</taxon>
        <taxon>Fungi</taxon>
        <taxon>Dikarya</taxon>
        <taxon>Basidiomycota</taxon>
        <taxon>Agaricomycotina</taxon>
        <taxon>Agaricomycetes</taxon>
        <taxon>Polyporales</taxon>
        <taxon>Phaeolaceae</taxon>
        <taxon>Wolfiporia</taxon>
    </lineage>
</organism>
<protein>
    <submittedName>
        <fullName evidence="2">Uncharacterized protein</fullName>
    </submittedName>
</protein>
<accession>A0A2H3J8D4</accession>
<dbReference type="OrthoDB" id="3200438at2759"/>
<evidence type="ECO:0000313" key="2">
    <source>
        <dbReference type="EMBL" id="PCH38480.1"/>
    </source>
</evidence>
<keyword evidence="3" id="KW-1185">Reference proteome</keyword>
<name>A0A2H3J8D4_WOLCO</name>
<reference evidence="2 3" key="1">
    <citation type="journal article" date="2012" name="Science">
        <title>The Paleozoic origin of enzymatic lignin decomposition reconstructed from 31 fungal genomes.</title>
        <authorList>
            <person name="Floudas D."/>
            <person name="Binder M."/>
            <person name="Riley R."/>
            <person name="Barry K."/>
            <person name="Blanchette R.A."/>
            <person name="Henrissat B."/>
            <person name="Martinez A.T."/>
            <person name="Otillar R."/>
            <person name="Spatafora J.W."/>
            <person name="Yadav J.S."/>
            <person name="Aerts A."/>
            <person name="Benoit I."/>
            <person name="Boyd A."/>
            <person name="Carlson A."/>
            <person name="Copeland A."/>
            <person name="Coutinho P.M."/>
            <person name="de Vries R.P."/>
            <person name="Ferreira P."/>
            <person name="Findley K."/>
            <person name="Foster B."/>
            <person name="Gaskell J."/>
            <person name="Glotzer D."/>
            <person name="Gorecki P."/>
            <person name="Heitman J."/>
            <person name="Hesse C."/>
            <person name="Hori C."/>
            <person name="Igarashi K."/>
            <person name="Jurgens J.A."/>
            <person name="Kallen N."/>
            <person name="Kersten P."/>
            <person name="Kohler A."/>
            <person name="Kuees U."/>
            <person name="Kumar T.K.A."/>
            <person name="Kuo A."/>
            <person name="LaButti K."/>
            <person name="Larrondo L.F."/>
            <person name="Lindquist E."/>
            <person name="Ling A."/>
            <person name="Lombard V."/>
            <person name="Lucas S."/>
            <person name="Lundell T."/>
            <person name="Martin R."/>
            <person name="McLaughlin D.J."/>
            <person name="Morgenstern I."/>
            <person name="Morin E."/>
            <person name="Murat C."/>
            <person name="Nagy L.G."/>
            <person name="Nolan M."/>
            <person name="Ohm R.A."/>
            <person name="Patyshakuliyeva A."/>
            <person name="Rokas A."/>
            <person name="Ruiz-Duenas F.J."/>
            <person name="Sabat G."/>
            <person name="Salamov A."/>
            <person name="Samejima M."/>
            <person name="Schmutz J."/>
            <person name="Slot J.C."/>
            <person name="St John F."/>
            <person name="Stenlid J."/>
            <person name="Sun H."/>
            <person name="Sun S."/>
            <person name="Syed K."/>
            <person name="Tsang A."/>
            <person name="Wiebenga A."/>
            <person name="Young D."/>
            <person name="Pisabarro A."/>
            <person name="Eastwood D.C."/>
            <person name="Martin F."/>
            <person name="Cullen D."/>
            <person name="Grigoriev I.V."/>
            <person name="Hibbett D.S."/>
        </authorList>
    </citation>
    <scope>NUCLEOTIDE SEQUENCE [LARGE SCALE GENOMIC DNA]</scope>
    <source>
        <strain evidence="2 3">MD-104</strain>
    </source>
</reference>
<proteinExistence type="predicted"/>
<evidence type="ECO:0000313" key="3">
    <source>
        <dbReference type="Proteomes" id="UP000218811"/>
    </source>
</evidence>
<evidence type="ECO:0000256" key="1">
    <source>
        <dbReference type="SAM" id="MobiDB-lite"/>
    </source>
</evidence>
<dbReference type="Proteomes" id="UP000218811">
    <property type="component" value="Unassembled WGS sequence"/>
</dbReference>
<feature type="region of interest" description="Disordered" evidence="1">
    <location>
        <begin position="1"/>
        <end position="40"/>
    </location>
</feature>
<gene>
    <name evidence="2" type="ORF">WOLCODRAFT_15889</name>
</gene>
<sequence>MDVDPPQNARALSRKKRARSPASAASRFDRPAKRPSIGGDASICMPISRYAYEDWVAQTRGLRIATPHTSQGHTPPIPEETEDIEVAGPVPAEATAVDTTMSTLWDMVNPRRDVRDLPWGHEQIVKSADWE</sequence>